<evidence type="ECO:0000256" key="6">
    <source>
        <dbReference type="ARBA" id="ARBA00022989"/>
    </source>
</evidence>
<evidence type="ECO:0000256" key="2">
    <source>
        <dbReference type="ARBA" id="ARBA00022448"/>
    </source>
</evidence>
<evidence type="ECO:0000256" key="9">
    <source>
        <dbReference type="SAM" id="Phobius"/>
    </source>
</evidence>
<feature type="region of interest" description="Disordered" evidence="8">
    <location>
        <begin position="339"/>
        <end position="374"/>
    </location>
</feature>
<keyword evidence="5" id="KW-0067">ATP-binding</keyword>
<dbReference type="InterPro" id="IPR003593">
    <property type="entry name" value="AAA+_ATPase"/>
</dbReference>
<keyword evidence="4" id="KW-0547">Nucleotide-binding</keyword>
<dbReference type="Pfam" id="PF01061">
    <property type="entry name" value="ABC2_membrane"/>
    <property type="match status" value="1"/>
</dbReference>
<name>A0A6U1MQ19_9STRA</name>
<evidence type="ECO:0000313" key="12">
    <source>
        <dbReference type="EMBL" id="CAD9861068.1"/>
    </source>
</evidence>
<dbReference type="PROSITE" id="PS50893">
    <property type="entry name" value="ABC_TRANSPORTER_2"/>
    <property type="match status" value="1"/>
</dbReference>
<evidence type="ECO:0000256" key="8">
    <source>
        <dbReference type="SAM" id="MobiDB-lite"/>
    </source>
</evidence>
<dbReference type="GO" id="GO:0140359">
    <property type="term" value="F:ABC-type transporter activity"/>
    <property type="evidence" value="ECO:0007669"/>
    <property type="project" value="InterPro"/>
</dbReference>
<dbReference type="EMBL" id="HBHR01007305">
    <property type="protein sequence ID" value="CAD9861068.1"/>
    <property type="molecule type" value="Transcribed_RNA"/>
</dbReference>
<keyword evidence="6 9" id="KW-1133">Transmembrane helix</keyword>
<feature type="transmembrane region" description="Helical" evidence="9">
    <location>
        <begin position="638"/>
        <end position="660"/>
    </location>
</feature>
<evidence type="ECO:0000256" key="5">
    <source>
        <dbReference type="ARBA" id="ARBA00022840"/>
    </source>
</evidence>
<keyword evidence="2" id="KW-0813">Transport</keyword>
<dbReference type="SMART" id="SM00382">
    <property type="entry name" value="AAA"/>
    <property type="match status" value="1"/>
</dbReference>
<evidence type="ECO:0000256" key="7">
    <source>
        <dbReference type="ARBA" id="ARBA00023136"/>
    </source>
</evidence>
<evidence type="ECO:0000256" key="1">
    <source>
        <dbReference type="ARBA" id="ARBA00004141"/>
    </source>
</evidence>
<dbReference type="InterPro" id="IPR003439">
    <property type="entry name" value="ABC_transporter-like_ATP-bd"/>
</dbReference>
<dbReference type="InterPro" id="IPR013525">
    <property type="entry name" value="ABC2_TM"/>
</dbReference>
<evidence type="ECO:0000256" key="4">
    <source>
        <dbReference type="ARBA" id="ARBA00022741"/>
    </source>
</evidence>
<dbReference type="EMBL" id="HBHR01007304">
    <property type="protein sequence ID" value="CAD9861067.1"/>
    <property type="molecule type" value="Transcribed_RNA"/>
</dbReference>
<feature type="transmembrane region" description="Helical" evidence="9">
    <location>
        <begin position="440"/>
        <end position="464"/>
    </location>
</feature>
<dbReference type="GO" id="GO:0005524">
    <property type="term" value="F:ATP binding"/>
    <property type="evidence" value="ECO:0007669"/>
    <property type="project" value="UniProtKB-KW"/>
</dbReference>
<dbReference type="InterPro" id="IPR043926">
    <property type="entry name" value="ABCG_dom"/>
</dbReference>
<evidence type="ECO:0000256" key="3">
    <source>
        <dbReference type="ARBA" id="ARBA00022692"/>
    </source>
</evidence>
<evidence type="ECO:0000259" key="10">
    <source>
        <dbReference type="PROSITE" id="PS50893"/>
    </source>
</evidence>
<feature type="transmembrane region" description="Helical" evidence="9">
    <location>
        <begin position="415"/>
        <end position="434"/>
    </location>
</feature>
<dbReference type="CDD" id="cd03213">
    <property type="entry name" value="ABCG_EPDR"/>
    <property type="match status" value="1"/>
</dbReference>
<dbReference type="SUPFAM" id="SSF52540">
    <property type="entry name" value="P-loop containing nucleoside triphosphate hydrolases"/>
    <property type="match status" value="1"/>
</dbReference>
<dbReference type="PANTHER" id="PTHR48041:SF139">
    <property type="entry name" value="PROTEIN SCARLET"/>
    <property type="match status" value="1"/>
</dbReference>
<protein>
    <recommendedName>
        <fullName evidence="10">ABC transporter domain-containing protein</fullName>
    </recommendedName>
</protein>
<dbReference type="AlphaFoldDB" id="A0A6U1MQ19"/>
<feature type="transmembrane region" description="Helical" evidence="9">
    <location>
        <begin position="554"/>
        <end position="573"/>
    </location>
</feature>
<comment type="subcellular location">
    <subcellularLocation>
        <location evidence="1">Membrane</location>
        <topology evidence="1">Multi-pass membrane protein</topology>
    </subcellularLocation>
</comment>
<feature type="transmembrane region" description="Helical" evidence="9">
    <location>
        <begin position="521"/>
        <end position="542"/>
    </location>
</feature>
<organism evidence="12">
    <name type="scientific">Fibrocapsa japonica</name>
    <dbReference type="NCBI Taxonomy" id="94617"/>
    <lineage>
        <taxon>Eukaryota</taxon>
        <taxon>Sar</taxon>
        <taxon>Stramenopiles</taxon>
        <taxon>Ochrophyta</taxon>
        <taxon>Raphidophyceae</taxon>
        <taxon>Chattonellales</taxon>
        <taxon>Chattonellaceae</taxon>
        <taxon>Fibrocapsa</taxon>
    </lineage>
</organism>
<feature type="compositionally biased region" description="Low complexity" evidence="8">
    <location>
        <begin position="344"/>
        <end position="361"/>
    </location>
</feature>
<dbReference type="Pfam" id="PF00005">
    <property type="entry name" value="ABC_tran"/>
    <property type="match status" value="1"/>
</dbReference>
<dbReference type="GO" id="GO:0016020">
    <property type="term" value="C:membrane"/>
    <property type="evidence" value="ECO:0007669"/>
    <property type="project" value="UniProtKB-SubCell"/>
</dbReference>
<feature type="domain" description="ABC transporter" evidence="10">
    <location>
        <begin position="79"/>
        <end position="320"/>
    </location>
</feature>
<feature type="transmembrane region" description="Helical" evidence="9">
    <location>
        <begin position="495"/>
        <end position="515"/>
    </location>
</feature>
<dbReference type="Gene3D" id="3.40.50.300">
    <property type="entry name" value="P-loop containing nucleotide triphosphate hydrolases"/>
    <property type="match status" value="1"/>
</dbReference>
<dbReference type="Pfam" id="PF19055">
    <property type="entry name" value="ABC2_membrane_7"/>
    <property type="match status" value="1"/>
</dbReference>
<reference evidence="12" key="1">
    <citation type="submission" date="2021-01" db="EMBL/GenBank/DDBJ databases">
        <authorList>
            <person name="Corre E."/>
            <person name="Pelletier E."/>
            <person name="Niang G."/>
            <person name="Scheremetjew M."/>
            <person name="Finn R."/>
            <person name="Kale V."/>
            <person name="Holt S."/>
            <person name="Cochrane G."/>
            <person name="Meng A."/>
            <person name="Brown T."/>
            <person name="Cohen L."/>
        </authorList>
    </citation>
    <scope>NUCLEOTIDE SEQUENCE</scope>
    <source>
        <strain evidence="12">CCMP1661</strain>
    </source>
</reference>
<feature type="region of interest" description="Disordered" evidence="8">
    <location>
        <begin position="1"/>
        <end position="27"/>
    </location>
</feature>
<proteinExistence type="predicted"/>
<dbReference type="InterPro" id="IPR050352">
    <property type="entry name" value="ABCG_transporters"/>
</dbReference>
<keyword evidence="7 9" id="KW-0472">Membrane</keyword>
<accession>A0A6U1MQ19</accession>
<keyword evidence="3 9" id="KW-0812">Transmembrane</keyword>
<dbReference type="GO" id="GO:0016887">
    <property type="term" value="F:ATP hydrolysis activity"/>
    <property type="evidence" value="ECO:0007669"/>
    <property type="project" value="InterPro"/>
</dbReference>
<feature type="compositionally biased region" description="Polar residues" evidence="8">
    <location>
        <begin position="7"/>
        <end position="17"/>
    </location>
</feature>
<gene>
    <name evidence="11" type="ORF">FJAP1339_LOCUS3589</name>
    <name evidence="12" type="ORF">FJAP1339_LOCUS3590</name>
</gene>
<dbReference type="PANTHER" id="PTHR48041">
    <property type="entry name" value="ABC TRANSPORTER G FAMILY MEMBER 28"/>
    <property type="match status" value="1"/>
</dbReference>
<evidence type="ECO:0000313" key="11">
    <source>
        <dbReference type="EMBL" id="CAD9861067.1"/>
    </source>
</evidence>
<sequence>MEKAAGSSMNQTVSGQDSLDKMEQQQLQSKQAYVTDLDLQMSSKKSMKDFMEMTTSHNSEKNESVLVEQFDFQDLSYQVRVKGAAKQQSVQGMKQILSNVSGTVHRGDMVALMGPSGSGKTSLLNVLAQRVDQSSVSGKIFINGLPVTKSWKRRMGFVFQDDLMLSNLTVRETIMYSAKLRLPQSMPTATKEAKVDALLDLLSLQKCAHSKIGSEGKRGISGGERKRTAIGVELITSPSIVFLDEPTSGLDSTTALQTVTLLKELTSLGTVFISSIHQPRANIFYQFHKVLLLQSGTPVYFGSTGNVLDYFSSQGLHVPPLTNPADWLLDVIVGNSTTKDGSELSDAWKSSSDSSDTSECSGAPASHISSEDVTLVENGDEDDAGRKWSTSFWYQFLVLYQRSAKQSSGENFDRVNVLGILLTAACMCAMWFQATNLKDLVGLLFFLVLNQPFSMAATVCRIFPKERSLMMRERSTGSYQVGPYFLAKTCSDLTAGYVVPTIYAIMVYCFCGLYTGSVSHFFLYMAIFWAMVMTGQSYGYFWSAAVTDLPMANMLVFTTILFMVIAGGFYIPMARLPTGLQWLPYLSFIYWGYSAIMALQFEGNTYDCTKARPFEYGADCPITGENVIKKTGFDDAGLGMGLGMVVFWAILYRILAYIFLRMNTRTKM</sequence>
<dbReference type="InterPro" id="IPR027417">
    <property type="entry name" value="P-loop_NTPase"/>
</dbReference>